<dbReference type="InterPro" id="IPR007454">
    <property type="entry name" value="UPF0250_YbeD-like"/>
</dbReference>
<proteinExistence type="predicted"/>
<evidence type="ECO:0000313" key="2">
    <source>
        <dbReference type="Proteomes" id="UP001162734"/>
    </source>
</evidence>
<organism evidence="1 2">
    <name type="scientific">Anaeromyxobacter paludicola</name>
    <dbReference type="NCBI Taxonomy" id="2918171"/>
    <lineage>
        <taxon>Bacteria</taxon>
        <taxon>Pseudomonadati</taxon>
        <taxon>Myxococcota</taxon>
        <taxon>Myxococcia</taxon>
        <taxon>Myxococcales</taxon>
        <taxon>Cystobacterineae</taxon>
        <taxon>Anaeromyxobacteraceae</taxon>
        <taxon>Anaeromyxobacter</taxon>
    </lineage>
</organism>
<sequence length="96" mass="10416">MHPENPGAPGSPAIAYPLDYSFKIMGLAADDFAEHARRLVAAVVGPAGAPPERVRARASSGGKYHSITVVARLESEEQRRGVYLALHRDARVVYYL</sequence>
<dbReference type="RefSeq" id="WP_248344703.1">
    <property type="nucleotide sequence ID" value="NZ_AP025592.1"/>
</dbReference>
<dbReference type="Proteomes" id="UP001162734">
    <property type="component" value="Chromosome"/>
</dbReference>
<dbReference type="InterPro" id="IPR027471">
    <property type="entry name" value="YbeD-like_sf"/>
</dbReference>
<evidence type="ECO:0000313" key="1">
    <source>
        <dbReference type="EMBL" id="BDG07777.1"/>
    </source>
</evidence>
<dbReference type="EMBL" id="AP025592">
    <property type="protein sequence ID" value="BDG07777.1"/>
    <property type="molecule type" value="Genomic_DNA"/>
</dbReference>
<gene>
    <name evidence="1" type="ORF">AMPC_08900</name>
</gene>
<dbReference type="Gene3D" id="3.30.70.260">
    <property type="match status" value="1"/>
</dbReference>
<accession>A0ABN6N774</accession>
<protein>
    <submittedName>
        <fullName evidence="1">Uncharacterized protein</fullName>
    </submittedName>
</protein>
<name>A0ABN6N774_9BACT</name>
<reference evidence="2" key="1">
    <citation type="journal article" date="2022" name="Int. J. Syst. Evol. Microbiol.">
        <title>Anaeromyxobacter oryzae sp. nov., Anaeromyxobacter diazotrophicus sp. nov. and Anaeromyxobacter paludicola sp. nov., isolated from paddy soils.</title>
        <authorList>
            <person name="Itoh H."/>
            <person name="Xu Z."/>
            <person name="Mise K."/>
            <person name="Masuda Y."/>
            <person name="Ushijima N."/>
            <person name="Hayakawa C."/>
            <person name="Shiratori Y."/>
            <person name="Senoo K."/>
        </authorList>
    </citation>
    <scope>NUCLEOTIDE SEQUENCE [LARGE SCALE GENOMIC DNA]</scope>
    <source>
        <strain evidence="2">Red630</strain>
    </source>
</reference>
<dbReference type="SUPFAM" id="SSF117991">
    <property type="entry name" value="YbeD/HP0495-like"/>
    <property type="match status" value="1"/>
</dbReference>
<keyword evidence="2" id="KW-1185">Reference proteome</keyword>
<dbReference type="Pfam" id="PF04359">
    <property type="entry name" value="DUF493"/>
    <property type="match status" value="1"/>
</dbReference>